<dbReference type="Pfam" id="PF20153">
    <property type="entry name" value="DUF6535"/>
    <property type="match status" value="1"/>
</dbReference>
<keyword evidence="4" id="KW-1185">Reference proteome</keyword>
<dbReference type="GeneID" id="64638259"/>
<evidence type="ECO:0000313" key="4">
    <source>
        <dbReference type="Proteomes" id="UP000807769"/>
    </source>
</evidence>
<evidence type="ECO:0000259" key="2">
    <source>
        <dbReference type="Pfam" id="PF20153"/>
    </source>
</evidence>
<sequence length="662" mass="74180">MQPNPGDTTNVLLLYLIQTTVNGPNSVPDINTLSSSTGYSSSTVWVQTLAYASLAFSVLAAFGAVLGKQWLNSYKSVRGRGSLEERGIERQMKLDGVEYFRLQTVLRAFLVLLQISLLLFGLSLSARMWTQETTISSVIICTTAFGILFYAGTILVSVLRPDSPFQTPASELFVAIRQKFLSDKFTFTPSIFAKSSAIRWILETSTNPEIVKAAAAIVPCVQWPPNLDASAAFSRLQDNFKACQDREELYVKYGQAIAYLCIQSVKINLEPLESCWIASIPKIQSRFIRDAFMAGRAAYDQLKNTQETDTQLKHRASVRTALRTMLVHGCTRRRFSRPDDECLIWDSELCWCHSDEREPSCEEFDWLVDYLAYNAEHSTDDETQGDALLALSAMHGLGSSSKQQSYINSLIHCMQSTRPPRVRHAALRATCEAREELASISSALMPQGVDAQLLDELSRALLTAVRPYNDRTIRTGPDASLHLDRDSCYLRLIYTLTKNDEWCQRLTRDGHPDRCIFIADVVNCSSEFNLHLSVIFGRIKSSGVDLRLSVAEWRWRLLIAFTWSTWRISDAVDEIPAIVTATRLNLTALDDGPEGEWFVNIVTDVHKTLVELQQKQAHHVDRGIAQATIDAALSSLQGLHAELSLMVEQWNSSQRNDGASRS</sequence>
<evidence type="ECO:0000313" key="3">
    <source>
        <dbReference type="EMBL" id="KAG1805472.1"/>
    </source>
</evidence>
<keyword evidence="1" id="KW-0812">Transmembrane</keyword>
<feature type="transmembrane region" description="Helical" evidence="1">
    <location>
        <begin position="135"/>
        <end position="159"/>
    </location>
</feature>
<proteinExistence type="predicted"/>
<keyword evidence="1" id="KW-1133">Transmembrane helix</keyword>
<feature type="transmembrane region" description="Helical" evidence="1">
    <location>
        <begin position="108"/>
        <end position="129"/>
    </location>
</feature>
<reference evidence="3" key="1">
    <citation type="journal article" date="2020" name="New Phytol.">
        <title>Comparative genomics reveals dynamic genome evolution in host specialist ectomycorrhizal fungi.</title>
        <authorList>
            <person name="Lofgren L.A."/>
            <person name="Nguyen N.H."/>
            <person name="Vilgalys R."/>
            <person name="Ruytinx J."/>
            <person name="Liao H.L."/>
            <person name="Branco S."/>
            <person name="Kuo A."/>
            <person name="LaButti K."/>
            <person name="Lipzen A."/>
            <person name="Andreopoulos W."/>
            <person name="Pangilinan J."/>
            <person name="Riley R."/>
            <person name="Hundley H."/>
            <person name="Na H."/>
            <person name="Barry K."/>
            <person name="Grigoriev I.V."/>
            <person name="Stajich J.E."/>
            <person name="Kennedy P.G."/>
        </authorList>
    </citation>
    <scope>NUCLEOTIDE SEQUENCE</scope>
    <source>
        <strain evidence="3">MN1</strain>
    </source>
</reference>
<organism evidence="3 4">
    <name type="scientific">Suillus subaureus</name>
    <dbReference type="NCBI Taxonomy" id="48587"/>
    <lineage>
        <taxon>Eukaryota</taxon>
        <taxon>Fungi</taxon>
        <taxon>Dikarya</taxon>
        <taxon>Basidiomycota</taxon>
        <taxon>Agaricomycotina</taxon>
        <taxon>Agaricomycetes</taxon>
        <taxon>Agaricomycetidae</taxon>
        <taxon>Boletales</taxon>
        <taxon>Suillineae</taxon>
        <taxon>Suillaceae</taxon>
        <taxon>Suillus</taxon>
    </lineage>
</organism>
<dbReference type="RefSeq" id="XP_041187255.1">
    <property type="nucleotide sequence ID" value="XM_041344243.1"/>
</dbReference>
<dbReference type="OrthoDB" id="2690869at2759"/>
<dbReference type="Proteomes" id="UP000807769">
    <property type="component" value="Unassembled WGS sequence"/>
</dbReference>
<dbReference type="AlphaFoldDB" id="A0A9P7J6E1"/>
<comment type="caution">
    <text evidence="3">The sequence shown here is derived from an EMBL/GenBank/DDBJ whole genome shotgun (WGS) entry which is preliminary data.</text>
</comment>
<protein>
    <recommendedName>
        <fullName evidence="2">DUF6535 domain-containing protein</fullName>
    </recommendedName>
</protein>
<accession>A0A9P7J6E1</accession>
<gene>
    <name evidence="3" type="ORF">BJ212DRAFT_868580</name>
</gene>
<name>A0A9P7J6E1_9AGAM</name>
<feature type="transmembrane region" description="Helical" evidence="1">
    <location>
        <begin position="44"/>
        <end position="66"/>
    </location>
</feature>
<dbReference type="InterPro" id="IPR045338">
    <property type="entry name" value="DUF6535"/>
</dbReference>
<dbReference type="EMBL" id="JABBWG010000053">
    <property type="protein sequence ID" value="KAG1805472.1"/>
    <property type="molecule type" value="Genomic_DNA"/>
</dbReference>
<keyword evidence="1" id="KW-0472">Membrane</keyword>
<evidence type="ECO:0000256" key="1">
    <source>
        <dbReference type="SAM" id="Phobius"/>
    </source>
</evidence>
<feature type="domain" description="DUF6535" evidence="2">
    <location>
        <begin position="1"/>
        <end position="130"/>
    </location>
</feature>